<name>Z9JSW1_9MICO</name>
<dbReference type="PATRIC" id="fig|396014.3.peg.2418"/>
<comment type="similarity">
    <text evidence="1">Belongs to the ClpS family.</text>
</comment>
<dbReference type="HOGENOM" id="CLU_153743_0_0_11"/>
<dbReference type="PANTHER" id="PTHR33473">
    <property type="entry name" value="ATP-DEPENDENT CLP PROTEASE ADAPTER PROTEIN CLPS1, CHLOROPLASTIC"/>
    <property type="match status" value="1"/>
</dbReference>
<organism evidence="4 5">
    <name type="scientific">Brachybacterium phenoliresistens</name>
    <dbReference type="NCBI Taxonomy" id="396014"/>
    <lineage>
        <taxon>Bacteria</taxon>
        <taxon>Bacillati</taxon>
        <taxon>Actinomycetota</taxon>
        <taxon>Actinomycetes</taxon>
        <taxon>Micrococcales</taxon>
        <taxon>Dermabacteraceae</taxon>
        <taxon>Brachybacterium</taxon>
    </lineage>
</organism>
<evidence type="ECO:0000313" key="5">
    <source>
        <dbReference type="Proteomes" id="UP000023067"/>
    </source>
</evidence>
<dbReference type="InterPro" id="IPR014719">
    <property type="entry name" value="Ribosomal_bL12_C/ClpS-like"/>
</dbReference>
<dbReference type="EMBL" id="JDYK01000012">
    <property type="protein sequence ID" value="EWS80852.1"/>
    <property type="molecule type" value="Genomic_DNA"/>
</dbReference>
<dbReference type="HAMAP" id="MF_00302">
    <property type="entry name" value="ClpS"/>
    <property type="match status" value="1"/>
</dbReference>
<comment type="caution">
    <text evidence="4">The sequence shown here is derived from an EMBL/GenBank/DDBJ whole genome shotgun (WGS) entry which is preliminary data.</text>
</comment>
<evidence type="ECO:0000259" key="3">
    <source>
        <dbReference type="Pfam" id="PF02617"/>
    </source>
</evidence>
<dbReference type="Gene3D" id="3.30.1390.10">
    <property type="match status" value="1"/>
</dbReference>
<dbReference type="PANTHER" id="PTHR33473:SF19">
    <property type="entry name" value="ATP-DEPENDENT CLP PROTEASE ADAPTER PROTEIN CLPS"/>
    <property type="match status" value="1"/>
</dbReference>
<proteinExistence type="inferred from homology"/>
<comment type="function">
    <text evidence="1">Involved in the modulation of the specificity of the ClpAP-mediated ATP-dependent protein degradation.</text>
</comment>
<dbReference type="AlphaFoldDB" id="Z9JSW1"/>
<keyword evidence="4" id="KW-0645">Protease</keyword>
<dbReference type="InterPro" id="IPR022935">
    <property type="entry name" value="ClpS"/>
</dbReference>
<dbReference type="SUPFAM" id="SSF54736">
    <property type="entry name" value="ClpS-like"/>
    <property type="match status" value="1"/>
</dbReference>
<evidence type="ECO:0000256" key="2">
    <source>
        <dbReference type="SAM" id="MobiDB-lite"/>
    </source>
</evidence>
<protein>
    <recommendedName>
        <fullName evidence="1">ATP-dependent Clp protease adapter protein ClpS</fullName>
    </recommendedName>
</protein>
<dbReference type="Proteomes" id="UP000023067">
    <property type="component" value="Unassembled WGS sequence"/>
</dbReference>
<dbReference type="GO" id="GO:0006508">
    <property type="term" value="P:proteolysis"/>
    <property type="evidence" value="ECO:0007669"/>
    <property type="project" value="UniProtKB-UniRule"/>
</dbReference>
<keyword evidence="4" id="KW-0378">Hydrolase</keyword>
<dbReference type="GO" id="GO:0008233">
    <property type="term" value="F:peptidase activity"/>
    <property type="evidence" value="ECO:0007669"/>
    <property type="project" value="UniProtKB-KW"/>
</dbReference>
<accession>Z9JSW1</accession>
<dbReference type="GO" id="GO:0030163">
    <property type="term" value="P:protein catabolic process"/>
    <property type="evidence" value="ECO:0007669"/>
    <property type="project" value="InterPro"/>
</dbReference>
<feature type="region of interest" description="Disordered" evidence="2">
    <location>
        <begin position="1"/>
        <end position="53"/>
    </location>
</feature>
<sequence>MSEHGTTPRSEGPSLLHAPSPDFAPSLAQTEGAPERSRSTGLQEREEAGTARPWRTVVWNDPINLMSYVVFVLQRYFGYSREHADVLMRRIHHEGRAIVSQGSRERVESDVQAMHSFGLHATMEQEGED</sequence>
<dbReference type="STRING" id="396014.BF93_01900"/>
<comment type="subunit">
    <text evidence="1">Binds to the N-terminal domain of the chaperone ClpA.</text>
</comment>
<dbReference type="InterPro" id="IPR003769">
    <property type="entry name" value="ClpS_core"/>
</dbReference>
<dbReference type="eggNOG" id="COG2127">
    <property type="taxonomic scope" value="Bacteria"/>
</dbReference>
<keyword evidence="5" id="KW-1185">Reference proteome</keyword>
<evidence type="ECO:0000313" key="4">
    <source>
        <dbReference type="EMBL" id="EWS80852.1"/>
    </source>
</evidence>
<gene>
    <name evidence="1" type="primary">clpS</name>
    <name evidence="4" type="ORF">BF93_01900</name>
</gene>
<dbReference type="NCBIfam" id="NF000668">
    <property type="entry name" value="PRK00033.1-1"/>
    <property type="match status" value="1"/>
</dbReference>
<feature type="compositionally biased region" description="Basic and acidic residues" evidence="2">
    <location>
        <begin position="33"/>
        <end position="49"/>
    </location>
</feature>
<reference evidence="4 5" key="1">
    <citation type="submission" date="2014-02" db="EMBL/GenBank/DDBJ databases">
        <title>Genome sequence of Brachybacterium phenoliresistens strain W13A50.</title>
        <authorList>
            <person name="Wang X."/>
        </authorList>
    </citation>
    <scope>NUCLEOTIDE SEQUENCE [LARGE SCALE GENOMIC DNA]</scope>
    <source>
        <strain evidence="4 5">W13A50</strain>
    </source>
</reference>
<evidence type="ECO:0000256" key="1">
    <source>
        <dbReference type="HAMAP-Rule" id="MF_00302"/>
    </source>
</evidence>
<dbReference type="Pfam" id="PF02617">
    <property type="entry name" value="ClpS"/>
    <property type="match status" value="1"/>
</dbReference>
<dbReference type="OrthoDB" id="162238at2"/>
<dbReference type="RefSeq" id="WP_084148513.1">
    <property type="nucleotide sequence ID" value="NZ_BAAAOW010000001.1"/>
</dbReference>
<feature type="domain" description="Adaptor protein ClpS core" evidence="3">
    <location>
        <begin position="51"/>
        <end position="121"/>
    </location>
</feature>